<dbReference type="Proteomes" id="UP000095412">
    <property type="component" value="Unassembled WGS sequence"/>
</dbReference>
<dbReference type="InterPro" id="IPR050807">
    <property type="entry name" value="TransReg_Diox_bact_type"/>
</dbReference>
<feature type="domain" description="HTH cro/C1-type" evidence="4">
    <location>
        <begin position="12"/>
        <end position="66"/>
    </location>
</feature>
<organism evidence="5 8">
    <name type="scientific">Staphylococcus caeli</name>
    <dbReference type="NCBI Taxonomy" id="2201815"/>
    <lineage>
        <taxon>Bacteria</taxon>
        <taxon>Bacillati</taxon>
        <taxon>Bacillota</taxon>
        <taxon>Bacilli</taxon>
        <taxon>Bacillales</taxon>
        <taxon>Staphylococcaceae</taxon>
        <taxon>Staphylococcus</taxon>
    </lineage>
</organism>
<evidence type="ECO:0000256" key="2">
    <source>
        <dbReference type="ARBA" id="ARBA00023125"/>
    </source>
</evidence>
<dbReference type="Pfam" id="PF07883">
    <property type="entry name" value="Cupin_2"/>
    <property type="match status" value="1"/>
</dbReference>
<keyword evidence="3" id="KW-0804">Transcription</keyword>
<keyword evidence="1" id="KW-0805">Transcription regulation</keyword>
<evidence type="ECO:0000313" key="6">
    <source>
        <dbReference type="EMBL" id="SCT45764.1"/>
    </source>
</evidence>
<sequence length="182" mass="21177">MKEINDIIAENLKLYRKQNGYSLEHLSYLTEVSKTMLGQIERKESIPSITTLWKIANGLKVSFTELTQENDNIVKKQTLNDVQPLMSDNNKYRIYPFFKFDIEKKFESYMVVIEPGGSMKGEPHGAGTYEYITVYDGTLTLILENEAIYINKDESIKFNANTFHKYSNNHDTTVRLNMIIHY</sequence>
<dbReference type="CDD" id="cd02209">
    <property type="entry name" value="cupin_XRE_C"/>
    <property type="match status" value="1"/>
</dbReference>
<evidence type="ECO:0000256" key="1">
    <source>
        <dbReference type="ARBA" id="ARBA00023015"/>
    </source>
</evidence>
<dbReference type="AlphaFoldDB" id="A0A1D4N5R0"/>
<proteinExistence type="predicted"/>
<dbReference type="GO" id="GO:0003677">
    <property type="term" value="F:DNA binding"/>
    <property type="evidence" value="ECO:0007669"/>
    <property type="project" value="UniProtKB-KW"/>
</dbReference>
<reference evidence="6 7" key="2">
    <citation type="submission" date="2016-09" db="EMBL/GenBank/DDBJ databases">
        <authorList>
            <consortium name="Pathogen Informatics"/>
            <person name="Sun Q."/>
            <person name="Inoue M."/>
        </authorList>
    </citation>
    <scope>NUCLEOTIDE SEQUENCE [LARGE SCALE GENOMIC DNA]</scope>
    <source>
        <strain evidence="6 7">82C</strain>
    </source>
</reference>
<dbReference type="SMART" id="SM00530">
    <property type="entry name" value="HTH_XRE"/>
    <property type="match status" value="1"/>
</dbReference>
<dbReference type="PROSITE" id="PS50943">
    <property type="entry name" value="HTH_CROC1"/>
    <property type="match status" value="1"/>
</dbReference>
<dbReference type="InterPro" id="IPR011051">
    <property type="entry name" value="RmlC_Cupin_sf"/>
</dbReference>
<dbReference type="PANTHER" id="PTHR46797:SF23">
    <property type="entry name" value="HTH-TYPE TRANSCRIPTIONAL REGULATOR SUTR"/>
    <property type="match status" value="1"/>
</dbReference>
<dbReference type="InterPro" id="IPR013096">
    <property type="entry name" value="Cupin_2"/>
</dbReference>
<dbReference type="GO" id="GO:0003700">
    <property type="term" value="F:DNA-binding transcription factor activity"/>
    <property type="evidence" value="ECO:0007669"/>
    <property type="project" value="TreeGrafter"/>
</dbReference>
<evidence type="ECO:0000259" key="4">
    <source>
        <dbReference type="PROSITE" id="PS50943"/>
    </source>
</evidence>
<reference evidence="5 8" key="1">
    <citation type="submission" date="2016-09" db="EMBL/GenBank/DDBJ databases">
        <authorList>
            <consortium name="Pathogen Informatics"/>
        </authorList>
    </citation>
    <scope>NUCLEOTIDE SEQUENCE [LARGE SCALE GENOMIC DNA]</scope>
    <source>
        <strain evidence="5 8">82B</strain>
    </source>
</reference>
<gene>
    <name evidence="5" type="ORF">SAMEA2297795_01698</name>
    <name evidence="6" type="ORF">SAMEA2297796_02445</name>
</gene>
<dbReference type="OrthoDB" id="9781521at2"/>
<dbReference type="Proteomes" id="UP000095768">
    <property type="component" value="Unassembled WGS sequence"/>
</dbReference>
<protein>
    <submittedName>
        <fullName evidence="5">Transcriptional regulator</fullName>
    </submittedName>
</protein>
<dbReference type="Pfam" id="PF01381">
    <property type="entry name" value="HTH_3"/>
    <property type="match status" value="1"/>
</dbReference>
<dbReference type="GO" id="GO:0005829">
    <property type="term" value="C:cytosol"/>
    <property type="evidence" value="ECO:0007669"/>
    <property type="project" value="TreeGrafter"/>
</dbReference>
<evidence type="ECO:0000256" key="3">
    <source>
        <dbReference type="ARBA" id="ARBA00023163"/>
    </source>
</evidence>
<dbReference type="Gene3D" id="2.60.120.10">
    <property type="entry name" value="Jelly Rolls"/>
    <property type="match status" value="1"/>
</dbReference>
<dbReference type="CDD" id="cd00093">
    <property type="entry name" value="HTH_XRE"/>
    <property type="match status" value="1"/>
</dbReference>
<dbReference type="InterPro" id="IPR001387">
    <property type="entry name" value="Cro/C1-type_HTH"/>
</dbReference>
<dbReference type="InterPro" id="IPR014710">
    <property type="entry name" value="RmlC-like_jellyroll"/>
</dbReference>
<evidence type="ECO:0000313" key="5">
    <source>
        <dbReference type="EMBL" id="SCT06000.1"/>
    </source>
</evidence>
<keyword evidence="7" id="KW-1185">Reference proteome</keyword>
<dbReference type="RefSeq" id="WP_069996574.1">
    <property type="nucleotide sequence ID" value="NZ_FMPG01000006.1"/>
</dbReference>
<evidence type="ECO:0000313" key="7">
    <source>
        <dbReference type="Proteomes" id="UP000095412"/>
    </source>
</evidence>
<dbReference type="Gene3D" id="1.10.260.40">
    <property type="entry name" value="lambda repressor-like DNA-binding domains"/>
    <property type="match status" value="1"/>
</dbReference>
<dbReference type="EMBL" id="FMPG01000006">
    <property type="protein sequence ID" value="SCT06000.1"/>
    <property type="molecule type" value="Genomic_DNA"/>
</dbReference>
<dbReference type="SUPFAM" id="SSF47413">
    <property type="entry name" value="lambda repressor-like DNA-binding domains"/>
    <property type="match status" value="1"/>
</dbReference>
<name>A0A1D4N5R0_9STAP</name>
<accession>A0A1D4N5R0</accession>
<dbReference type="EMBL" id="FMPI01000027">
    <property type="protein sequence ID" value="SCT45764.1"/>
    <property type="molecule type" value="Genomic_DNA"/>
</dbReference>
<dbReference type="InterPro" id="IPR010982">
    <property type="entry name" value="Lambda_DNA-bd_dom_sf"/>
</dbReference>
<dbReference type="SUPFAM" id="SSF51182">
    <property type="entry name" value="RmlC-like cupins"/>
    <property type="match status" value="1"/>
</dbReference>
<dbReference type="PANTHER" id="PTHR46797">
    <property type="entry name" value="HTH-TYPE TRANSCRIPTIONAL REGULATOR"/>
    <property type="match status" value="1"/>
</dbReference>
<keyword evidence="2" id="KW-0238">DNA-binding</keyword>
<evidence type="ECO:0000313" key="8">
    <source>
        <dbReference type="Proteomes" id="UP000095768"/>
    </source>
</evidence>